<keyword evidence="3" id="KW-1185">Reference proteome</keyword>
<gene>
    <name evidence="2" type="ORF">QV13_28485</name>
</gene>
<dbReference type="Proteomes" id="UP000094412">
    <property type="component" value="Unassembled WGS sequence"/>
</dbReference>
<sequence>MKFLGFAPMALLGGWYALQAWGDVPGTIQQISNLEIVIALVVSAIALVWPIWIMISTALGDDPIHDRVASTTVRLFEIET</sequence>
<keyword evidence="1" id="KW-0472">Membrane</keyword>
<keyword evidence="1" id="KW-0812">Transmembrane</keyword>
<protein>
    <submittedName>
        <fullName evidence="2">Uncharacterized protein</fullName>
    </submittedName>
</protein>
<evidence type="ECO:0000313" key="2">
    <source>
        <dbReference type="EMBL" id="OCX13429.1"/>
    </source>
</evidence>
<evidence type="ECO:0000313" key="3">
    <source>
        <dbReference type="Proteomes" id="UP000094412"/>
    </source>
</evidence>
<name>A0A1C2DF75_9HYPH</name>
<dbReference type="EMBL" id="MDEO01000036">
    <property type="protein sequence ID" value="OCX13429.1"/>
    <property type="molecule type" value="Genomic_DNA"/>
</dbReference>
<keyword evidence="1" id="KW-1133">Transmembrane helix</keyword>
<comment type="caution">
    <text evidence="2">The sequence shown here is derived from an EMBL/GenBank/DDBJ whole genome shotgun (WGS) entry which is preliminary data.</text>
</comment>
<reference evidence="2 3" key="1">
    <citation type="submission" date="2016-08" db="EMBL/GenBank/DDBJ databases">
        <title>Whole genome sequence of Mesorhizobium sp. strain UASWS1009 isolated from industrial sewage.</title>
        <authorList>
            <person name="Crovadore J."/>
            <person name="Calmin G."/>
            <person name="Chablais R."/>
            <person name="Cochard B."/>
            <person name="Lefort F."/>
        </authorList>
    </citation>
    <scope>NUCLEOTIDE SEQUENCE [LARGE SCALE GENOMIC DNA]</scope>
    <source>
        <strain evidence="2 3">UASWS1009</strain>
    </source>
</reference>
<proteinExistence type="predicted"/>
<evidence type="ECO:0000256" key="1">
    <source>
        <dbReference type="SAM" id="Phobius"/>
    </source>
</evidence>
<feature type="transmembrane region" description="Helical" evidence="1">
    <location>
        <begin position="36"/>
        <end position="55"/>
    </location>
</feature>
<organism evidence="2 3">
    <name type="scientific">Mesorhizobium hungaricum</name>
    <dbReference type="NCBI Taxonomy" id="1566387"/>
    <lineage>
        <taxon>Bacteria</taxon>
        <taxon>Pseudomonadati</taxon>
        <taxon>Pseudomonadota</taxon>
        <taxon>Alphaproteobacteria</taxon>
        <taxon>Hyphomicrobiales</taxon>
        <taxon>Phyllobacteriaceae</taxon>
        <taxon>Mesorhizobium</taxon>
    </lineage>
</organism>
<accession>A0A1C2DF75</accession>
<dbReference type="AlphaFoldDB" id="A0A1C2DF75"/>